<gene>
    <name evidence="1" type="primary">rfbH</name>
    <name evidence="1" type="ORF">E5329_00710</name>
</gene>
<accession>A0AC61S1R2</accession>
<proteinExistence type="predicted"/>
<evidence type="ECO:0000313" key="1">
    <source>
        <dbReference type="EMBL" id="TGY98333.1"/>
    </source>
</evidence>
<organism evidence="1 2">
    <name type="scientific">Petralouisia muris</name>
    <dbReference type="NCBI Taxonomy" id="3032872"/>
    <lineage>
        <taxon>Bacteria</taxon>
        <taxon>Bacillati</taxon>
        <taxon>Bacillota</taxon>
        <taxon>Clostridia</taxon>
        <taxon>Lachnospirales</taxon>
        <taxon>Lachnospiraceae</taxon>
        <taxon>Petralouisia</taxon>
    </lineage>
</organism>
<name>A0AC61S1R2_9FIRM</name>
<reference evidence="1" key="1">
    <citation type="submission" date="2019-04" db="EMBL/GenBank/DDBJ databases">
        <title>Microbes associate with the intestines of laboratory mice.</title>
        <authorList>
            <person name="Navarre W."/>
            <person name="Wong E."/>
            <person name="Huang K."/>
            <person name="Tropini C."/>
            <person name="Ng K."/>
            <person name="Yu B."/>
        </authorList>
    </citation>
    <scope>NUCLEOTIDE SEQUENCE</scope>
    <source>
        <strain evidence="1">NM01_1-7b</strain>
    </source>
</reference>
<dbReference type="Proteomes" id="UP000304953">
    <property type="component" value="Unassembled WGS sequence"/>
</dbReference>
<keyword evidence="2" id="KW-1185">Reference proteome</keyword>
<comment type="caution">
    <text evidence="1">The sequence shown here is derived from an EMBL/GenBank/DDBJ whole genome shotgun (WGS) entry which is preliminary data.</text>
</comment>
<sequence>MFENKTEEQARKEILQMVAQYYKVYHRKKDAFVPGDRIAYASRVYDEKEMCNLVDASLEFWLTSGRYTREFEKKFSEYLGVKYCSLVNSGSSANLLAFMALTSPLLGERQVLPGDEMITVAAGFPTTVAPAVQYGVVPVFIDVTIPQYNLDVSQLEEALSDKTKVVMAAHTLGNPFDLKRVKEFCARHQLWLIEDNCDALGTTYVINGEEKYTGTIGDIGTSSFYPPHHMTMGEGGAVYTNQPLLHQCIRSFRDWGRDCTCGAGQDNLCGHRFDKQYGELPLGYDHKYVYSHFGYNLKATDLQAAIGCGQIDKMPEFTKRRRQNYARLLEGLQDCQGQLILPEPCENSSPSWFGFLLTCREGTERSQVVDYLENHGIQTRMLFAGNLLKHPCFNQMRASGEGYRVIGELIHTDRIMKDTFWVGVYPGMTEEMTDYMIKMIKEAVGKKNENRSDRGNGICGEMAGK</sequence>
<evidence type="ECO:0000313" key="2">
    <source>
        <dbReference type="Proteomes" id="UP000304953"/>
    </source>
</evidence>
<protein>
    <submittedName>
        <fullName evidence="1">Lipopolysaccharide biosynthesis protein RfbH</fullName>
    </submittedName>
</protein>
<dbReference type="EMBL" id="SRYA01000001">
    <property type="protein sequence ID" value="TGY98333.1"/>
    <property type="molecule type" value="Genomic_DNA"/>
</dbReference>